<evidence type="ECO:0000313" key="2">
    <source>
        <dbReference type="EMBL" id="SHE39627.1"/>
    </source>
</evidence>
<gene>
    <name evidence="2" type="ORF">SAMN05443638_10222</name>
</gene>
<keyword evidence="3" id="KW-1185">Reference proteome</keyword>
<proteinExistence type="predicted"/>
<organism evidence="2 3">
    <name type="scientific">Clostridium fallax</name>
    <dbReference type="NCBI Taxonomy" id="1533"/>
    <lineage>
        <taxon>Bacteria</taxon>
        <taxon>Bacillati</taxon>
        <taxon>Bacillota</taxon>
        <taxon>Clostridia</taxon>
        <taxon>Eubacteriales</taxon>
        <taxon>Clostridiaceae</taxon>
        <taxon>Clostridium</taxon>
    </lineage>
</organism>
<dbReference type="AlphaFoldDB" id="A0A1M4T5N1"/>
<dbReference type="EMBL" id="FQVM01000002">
    <property type="protein sequence ID" value="SHE39627.1"/>
    <property type="molecule type" value="Genomic_DNA"/>
</dbReference>
<keyword evidence="1" id="KW-1133">Transmembrane helix</keyword>
<dbReference type="OrthoDB" id="5396526at2"/>
<dbReference type="Proteomes" id="UP000184035">
    <property type="component" value="Unassembled WGS sequence"/>
</dbReference>
<reference evidence="2 3" key="1">
    <citation type="submission" date="2016-11" db="EMBL/GenBank/DDBJ databases">
        <authorList>
            <person name="Jaros S."/>
            <person name="Januszkiewicz K."/>
            <person name="Wedrychowicz H."/>
        </authorList>
    </citation>
    <scope>NUCLEOTIDE SEQUENCE [LARGE SCALE GENOMIC DNA]</scope>
    <source>
        <strain evidence="2 3">DSM 2631</strain>
    </source>
</reference>
<dbReference type="InterPro" id="IPR023813">
    <property type="entry name" value="HsmA-like"/>
</dbReference>
<feature type="transmembrane region" description="Helical" evidence="1">
    <location>
        <begin position="34"/>
        <end position="52"/>
    </location>
</feature>
<keyword evidence="1" id="KW-0472">Membrane</keyword>
<sequence>MLIYAIIFITSALVFYTIGVWSEKIQGTLKLWHLIFFLLGLICDTTGTYLMGQIASSGNIGINFHAITGGLAIILMLIHAIWAGIVLAKKNTKMMINFHKFSIIVWIIWLIPFLSGALVHVA</sequence>
<feature type="transmembrane region" description="Helical" evidence="1">
    <location>
        <begin position="64"/>
        <end position="88"/>
    </location>
</feature>
<name>A0A1M4T5N1_9CLOT</name>
<evidence type="ECO:0000313" key="3">
    <source>
        <dbReference type="Proteomes" id="UP000184035"/>
    </source>
</evidence>
<feature type="transmembrane region" description="Helical" evidence="1">
    <location>
        <begin position="100"/>
        <end position="121"/>
    </location>
</feature>
<dbReference type="STRING" id="1533.SAMN05443638_10222"/>
<protein>
    <submittedName>
        <fullName evidence="2">TIGR03987 family protein</fullName>
    </submittedName>
</protein>
<accession>A0A1M4T5N1</accession>
<dbReference type="NCBIfam" id="TIGR03987">
    <property type="entry name" value="HsmA family protein"/>
    <property type="match status" value="1"/>
</dbReference>
<keyword evidence="1" id="KW-0812">Transmembrane</keyword>
<dbReference type="RefSeq" id="WP_072892444.1">
    <property type="nucleotide sequence ID" value="NZ_FQVM01000002.1"/>
</dbReference>
<feature type="transmembrane region" description="Helical" evidence="1">
    <location>
        <begin position="6"/>
        <end position="22"/>
    </location>
</feature>
<evidence type="ECO:0000256" key="1">
    <source>
        <dbReference type="SAM" id="Phobius"/>
    </source>
</evidence>